<dbReference type="PANTHER" id="PTHR46082:SF11">
    <property type="entry name" value="AAA+ ATPASE DOMAIN-CONTAINING PROTEIN-RELATED"/>
    <property type="match status" value="1"/>
</dbReference>
<evidence type="ECO:0000256" key="2">
    <source>
        <dbReference type="PROSITE-ProRule" id="PRU00023"/>
    </source>
</evidence>
<dbReference type="Pfam" id="PF24883">
    <property type="entry name" value="NPHP3_N"/>
    <property type="match status" value="1"/>
</dbReference>
<sequence>MSQNRLRPADVHVGWICAVQTEYVVACELLDEEYPPLASTSQHDNNTYTFGRMNKHNVVIACLPKGKYGISSAASVAKDMRRSFPSIRFGLMVGIGGGAPSEKNDIRLGDVVVSLPTIQNQKLERTGALNAPPLVLLTALNAIGARHERKGHHIAETVKAMVDQNRRLEKKYGRPETGTDQLFESTFIHPDREQPCAETCSTVTARTITRRERLASEDDPVIHYGLIASADRLMKDAQARDTLSREEGVLCFDMEAAGLMHDFPCVVIRGICDYSDTHKNDMWQGYAAAVAAAYAKELLEVIQPTEVVSLSPSTSLSGHTGLDSNTVRPGCSHYVRENVNHDTLSVTHTPVTSYLPEAFVEDGLNCSRGFSHVDKDSALIELWPATPQGEISKISTTTDIIAIHGVGGHPFQTWTEGSRLWLRDLLPSEIPKARVSTFGYNSVAAFDGDASGVYIWAVQLLEALRELRSLDKDPNRKMFFICHSLGGLLFKQAFLIAQEKYQRYSSISLSIAGVIFMGTPHHGRETSDWSKIFSRLDRINTGFSSSSLSTDLKLKSENLGTICSRFSESWQQLQIFTVVETVKIDTIKDLVVSEESAILHSNNETCRRLQADHTHLCKFASASLRSCQSSFLKSLIEVHPETMIERVSAPHEDSCQWITRTLAFLDWKNNPKSRLLWIHGAPGSGKTIMTKHIISHLKSAADADTQQQGASHPRTDQFVVYFFCDDKNPFQRTSHSLVRSILYQIIHRDGNFHLLRYVEEVVTYPKVVTEKPVVPDPKTLWKCLSQIMQKSRGARFWIIVDALDELERNSRKDAFLEIEAVMRSDPVGHVKFLLTSRELLERRTPSSASFKRNQIDMDNADVRKDVRHFINMEMEKLFDDTALSKQLWEEVEKELIRVSSGTFLHASLALANFSAEVESWTSSVVRERLSRLKTQSPELESFYCNLLRRIPTHFRGQARQILAWTLYCYEPLTLEDLHCAVSMNEQHQSFAQVQEDMTHNFAKKEIAEYCGYLVTVDGNGFVRFSHQSVKDFLLGHTCLPANEEIVRFFRVSPDEIHVSLTRKCLRMLQLNDFSNPSVRFSLRAAKRMSMLSSLDWVEMKAHLRQYPALAYATMFWSRHAAQVAENIEVVGMVSGFMLTTNAEFFRSLTAPWMRPAYQKFPWKEPEDEESSEPPLHHLLQQGDFPEMVQRLVNLGQDLNQLDGLGMSPLHWAIARGRTRSFKTLMHSTDIDPNRANPGEDKAIHQSIYWLRPDMLVDLLNHSRVDVNIRGRRNQTAFHTAVEYPASGAADILLRLKSESLDFLALDSDNQTPLEIAFRRGNSDRSIVARIVRAVDMKNTVRFSAGAVANHLMVAGVYGWTEVEETILKNNPSVVLHLDDEGMNSLTRYAYYGRKSKVAMLLSQLPASAIDSSTLWGRYNLAHLCAQQDWEDIFNLLREKFGLSEFGRDHLFRSVLHWAVEFGWDCVGGGHFGAEKHLIDKQDRDGLTALHLSVLNRNEKALRVLLNQGADYLLRDKYGKTPVHMAAESGYRAAVQLFLDSPTREYGRDRQGASLLHYMVM</sequence>
<feature type="domain" description="NACHT" evidence="3">
    <location>
        <begin position="674"/>
        <end position="837"/>
    </location>
</feature>
<dbReference type="Proteomes" id="UP000054266">
    <property type="component" value="Unassembled WGS sequence"/>
</dbReference>
<dbReference type="InterPro" id="IPR035994">
    <property type="entry name" value="Nucleoside_phosphorylase_sf"/>
</dbReference>
<dbReference type="STRING" id="5601.A0A0D2FY95"/>
<dbReference type="InterPro" id="IPR054471">
    <property type="entry name" value="GPIID_WHD"/>
</dbReference>
<feature type="repeat" description="ANK" evidence="2">
    <location>
        <begin position="1517"/>
        <end position="1549"/>
    </location>
</feature>
<feature type="repeat" description="ANK" evidence="2">
    <location>
        <begin position="1170"/>
        <end position="1203"/>
    </location>
</feature>
<dbReference type="SUPFAM" id="SSF53474">
    <property type="entry name" value="alpha/beta-Hydrolases"/>
    <property type="match status" value="1"/>
</dbReference>
<dbReference type="GO" id="GO:0009116">
    <property type="term" value="P:nucleoside metabolic process"/>
    <property type="evidence" value="ECO:0007669"/>
    <property type="project" value="InterPro"/>
</dbReference>
<dbReference type="SUPFAM" id="SSF53167">
    <property type="entry name" value="Purine and uridine phosphorylases"/>
    <property type="match status" value="1"/>
</dbReference>
<keyword evidence="5" id="KW-1185">Reference proteome</keyword>
<dbReference type="InterPro" id="IPR036770">
    <property type="entry name" value="Ankyrin_rpt-contain_sf"/>
</dbReference>
<protein>
    <recommendedName>
        <fullName evidence="3">NACHT domain-containing protein</fullName>
    </recommendedName>
</protein>
<dbReference type="PANTHER" id="PTHR46082">
    <property type="entry name" value="ATP/GTP-BINDING PROTEIN-RELATED"/>
    <property type="match status" value="1"/>
</dbReference>
<evidence type="ECO:0000259" key="3">
    <source>
        <dbReference type="PROSITE" id="PS50837"/>
    </source>
</evidence>
<evidence type="ECO:0000256" key="1">
    <source>
        <dbReference type="ARBA" id="ARBA00022737"/>
    </source>
</evidence>
<dbReference type="GO" id="GO:0003824">
    <property type="term" value="F:catalytic activity"/>
    <property type="evidence" value="ECO:0007669"/>
    <property type="project" value="InterPro"/>
</dbReference>
<accession>A0A0D2FY95</accession>
<organism evidence="4 5">
    <name type="scientific">Phialophora macrospora</name>
    <dbReference type="NCBI Taxonomy" id="1851006"/>
    <lineage>
        <taxon>Eukaryota</taxon>
        <taxon>Fungi</taxon>
        <taxon>Dikarya</taxon>
        <taxon>Ascomycota</taxon>
        <taxon>Pezizomycotina</taxon>
        <taxon>Eurotiomycetes</taxon>
        <taxon>Chaetothyriomycetidae</taxon>
        <taxon>Chaetothyriales</taxon>
        <taxon>Herpotrichiellaceae</taxon>
        <taxon>Phialophora</taxon>
    </lineage>
</organism>
<dbReference type="Gene3D" id="3.40.50.1580">
    <property type="entry name" value="Nucleoside phosphorylase domain"/>
    <property type="match status" value="1"/>
</dbReference>
<reference evidence="4 5" key="1">
    <citation type="submission" date="2015-01" db="EMBL/GenBank/DDBJ databases">
        <title>The Genome Sequence of Capronia semiimmersa CBS27337.</title>
        <authorList>
            <consortium name="The Broad Institute Genomics Platform"/>
            <person name="Cuomo C."/>
            <person name="de Hoog S."/>
            <person name="Gorbushina A."/>
            <person name="Stielow B."/>
            <person name="Teixiera M."/>
            <person name="Abouelleil A."/>
            <person name="Chapman S.B."/>
            <person name="Priest M."/>
            <person name="Young S.K."/>
            <person name="Wortman J."/>
            <person name="Nusbaum C."/>
            <person name="Birren B."/>
        </authorList>
    </citation>
    <scope>NUCLEOTIDE SEQUENCE [LARGE SCALE GENOMIC DNA]</scope>
    <source>
        <strain evidence="4 5">CBS 27337</strain>
    </source>
</reference>
<gene>
    <name evidence="4" type="ORF">PV04_07178</name>
</gene>
<keyword evidence="2" id="KW-0040">ANK repeat</keyword>
<dbReference type="InterPro" id="IPR007111">
    <property type="entry name" value="NACHT_NTPase"/>
</dbReference>
<keyword evidence="1" id="KW-0677">Repeat</keyword>
<dbReference type="InterPro" id="IPR056884">
    <property type="entry name" value="NPHP3-like_N"/>
</dbReference>
<dbReference type="InterPro" id="IPR002110">
    <property type="entry name" value="Ankyrin_rpt"/>
</dbReference>
<dbReference type="SUPFAM" id="SSF48403">
    <property type="entry name" value="Ankyrin repeat"/>
    <property type="match status" value="1"/>
</dbReference>
<dbReference type="InterPro" id="IPR000845">
    <property type="entry name" value="Nucleoside_phosphorylase_d"/>
</dbReference>
<dbReference type="PROSITE" id="PS50297">
    <property type="entry name" value="ANK_REP_REGION"/>
    <property type="match status" value="2"/>
</dbReference>
<feature type="repeat" description="ANK" evidence="2">
    <location>
        <begin position="1484"/>
        <end position="1516"/>
    </location>
</feature>
<dbReference type="Gene3D" id="1.25.40.20">
    <property type="entry name" value="Ankyrin repeat-containing domain"/>
    <property type="match status" value="2"/>
</dbReference>
<name>A0A0D2FY95_9EURO</name>
<dbReference type="InterPro" id="IPR027417">
    <property type="entry name" value="P-loop_NTPase"/>
</dbReference>
<evidence type="ECO:0000313" key="4">
    <source>
        <dbReference type="EMBL" id="KIW64874.1"/>
    </source>
</evidence>
<dbReference type="Pfam" id="PF01048">
    <property type="entry name" value="PNP_UDP_1"/>
    <property type="match status" value="1"/>
</dbReference>
<dbReference type="Gene3D" id="3.40.50.1820">
    <property type="entry name" value="alpha/beta hydrolase"/>
    <property type="match status" value="1"/>
</dbReference>
<dbReference type="InterPro" id="IPR053137">
    <property type="entry name" value="NLR-like"/>
</dbReference>
<dbReference type="Gene3D" id="3.40.50.300">
    <property type="entry name" value="P-loop containing nucleotide triphosphate hydrolases"/>
    <property type="match status" value="1"/>
</dbReference>
<dbReference type="InterPro" id="IPR029058">
    <property type="entry name" value="AB_hydrolase_fold"/>
</dbReference>
<dbReference type="Pfam" id="PF12796">
    <property type="entry name" value="Ank_2"/>
    <property type="match status" value="2"/>
</dbReference>
<dbReference type="Pfam" id="PF22939">
    <property type="entry name" value="WHD_GPIID"/>
    <property type="match status" value="1"/>
</dbReference>
<evidence type="ECO:0000313" key="5">
    <source>
        <dbReference type="Proteomes" id="UP000054266"/>
    </source>
</evidence>
<dbReference type="SMART" id="SM00248">
    <property type="entry name" value="ANK"/>
    <property type="match status" value="7"/>
</dbReference>
<dbReference type="PROSITE" id="PS50837">
    <property type="entry name" value="NACHT"/>
    <property type="match status" value="1"/>
</dbReference>
<dbReference type="PROSITE" id="PS50088">
    <property type="entry name" value="ANK_REPEAT"/>
    <property type="match status" value="3"/>
</dbReference>
<dbReference type="EMBL" id="KN846960">
    <property type="protein sequence ID" value="KIW64874.1"/>
    <property type="molecule type" value="Genomic_DNA"/>
</dbReference>
<dbReference type="SUPFAM" id="SSF52540">
    <property type="entry name" value="P-loop containing nucleoside triphosphate hydrolases"/>
    <property type="match status" value="1"/>
</dbReference>
<proteinExistence type="predicted"/>
<dbReference type="HOGENOM" id="CLU_000288_34_2_1"/>